<reference evidence="8 9" key="1">
    <citation type="submission" date="2021-07" db="EMBL/GenBank/DDBJ databases">
        <title>Novel Helicobacter sp. Isolated from a cat.</title>
        <authorList>
            <person name="Rimbara E."/>
            <person name="Suzuki M."/>
        </authorList>
    </citation>
    <scope>NUCLEOTIDE SEQUENCE [LARGE SCALE GENOMIC DNA]</scope>
    <source>
        <strain evidence="9">NHP19-012</strain>
    </source>
</reference>
<keyword evidence="1" id="KW-0547">Nucleotide-binding</keyword>
<dbReference type="PANTHER" id="PTHR13748:SF62">
    <property type="entry name" value="COBW DOMAIN-CONTAINING PROTEIN"/>
    <property type="match status" value="1"/>
</dbReference>
<feature type="domain" description="CobW C-terminal" evidence="7">
    <location>
        <begin position="211"/>
        <end position="302"/>
    </location>
</feature>
<evidence type="ECO:0000256" key="2">
    <source>
        <dbReference type="ARBA" id="ARBA00022801"/>
    </source>
</evidence>
<dbReference type="SUPFAM" id="SSF52540">
    <property type="entry name" value="P-loop containing nucleoside triphosphate hydrolases"/>
    <property type="match status" value="1"/>
</dbReference>
<dbReference type="InterPro" id="IPR051316">
    <property type="entry name" value="Zinc-reg_GTPase_activator"/>
</dbReference>
<dbReference type="InterPro" id="IPR011629">
    <property type="entry name" value="CobW-like_C"/>
</dbReference>
<comment type="function">
    <text evidence="5">Zinc chaperone that directly transfers zinc cofactor to target proteins, thereby activating them. Zinc is transferred from the CXCC motif in the GTPase domain to the zinc binding site in target proteins in a process requiring GTP hydrolysis.</text>
</comment>
<evidence type="ECO:0000256" key="3">
    <source>
        <dbReference type="ARBA" id="ARBA00023186"/>
    </source>
</evidence>
<accession>A0ABM7SP39</accession>
<dbReference type="CDD" id="cd03112">
    <property type="entry name" value="CobW-like"/>
    <property type="match status" value="1"/>
</dbReference>
<keyword evidence="9" id="KW-1185">Reference proteome</keyword>
<dbReference type="RefSeq" id="WP_221271187.1">
    <property type="nucleotide sequence ID" value="NZ_AP024819.1"/>
</dbReference>
<sequence length="316" mass="35511">MAKIPVIILTGFLGSGKTTLLAQILECHRDKSIAVVVNERGQMGLDAQILTHLCFIQENVRLLQGGCVCCAYRQDLIDCLKELIDQDRISHVILETTGIANPAPILFSLLNDVFLSQHFFPQSVITCLDAVHGFSHLKENIEAQNQITASDVVVVTKTDLQNDFEKLRACIQSTNPTATIHDKARMDLSALLQQGTFVKKDIVFTSAHQNFRTLCMEFEELLDWSAFTLWLSFLLYKHGNAILRTKGILRTNSGQCIALNGVQHIIYPPTHLGKTQEKASQLVFILKDLDPQRIYFSFKTLLKALGIEFNPRMQLT</sequence>
<dbReference type="SMART" id="SM00833">
    <property type="entry name" value="CobW_C"/>
    <property type="match status" value="1"/>
</dbReference>
<organism evidence="8 9">
    <name type="scientific">Helicobacter gastrofelis</name>
    <dbReference type="NCBI Taxonomy" id="2849642"/>
    <lineage>
        <taxon>Bacteria</taxon>
        <taxon>Pseudomonadati</taxon>
        <taxon>Campylobacterota</taxon>
        <taxon>Epsilonproteobacteria</taxon>
        <taxon>Campylobacterales</taxon>
        <taxon>Helicobacteraceae</taxon>
        <taxon>Helicobacter</taxon>
    </lineage>
</organism>
<proteinExistence type="inferred from homology"/>
<dbReference type="Gene3D" id="3.30.1220.10">
    <property type="entry name" value="CobW-like, C-terminal domain"/>
    <property type="match status" value="1"/>
</dbReference>
<protein>
    <submittedName>
        <fullName evidence="8">ATP-binding protein</fullName>
    </submittedName>
</protein>
<evidence type="ECO:0000256" key="5">
    <source>
        <dbReference type="ARBA" id="ARBA00045658"/>
    </source>
</evidence>
<evidence type="ECO:0000256" key="1">
    <source>
        <dbReference type="ARBA" id="ARBA00022741"/>
    </source>
</evidence>
<dbReference type="SUPFAM" id="SSF90002">
    <property type="entry name" value="Hypothetical protein YjiA, C-terminal domain"/>
    <property type="match status" value="1"/>
</dbReference>
<dbReference type="InterPro" id="IPR027417">
    <property type="entry name" value="P-loop_NTPase"/>
</dbReference>
<keyword evidence="3" id="KW-0143">Chaperone</keyword>
<dbReference type="InterPro" id="IPR036627">
    <property type="entry name" value="CobW-likC_sf"/>
</dbReference>
<name>A0ABM7SP39_9HELI</name>
<dbReference type="PANTHER" id="PTHR13748">
    <property type="entry name" value="COBW-RELATED"/>
    <property type="match status" value="1"/>
</dbReference>
<keyword evidence="8" id="KW-0067">ATP-binding</keyword>
<evidence type="ECO:0000259" key="7">
    <source>
        <dbReference type="SMART" id="SM00833"/>
    </source>
</evidence>
<dbReference type="Gene3D" id="3.40.50.300">
    <property type="entry name" value="P-loop containing nucleotide triphosphate hydrolases"/>
    <property type="match status" value="1"/>
</dbReference>
<dbReference type="InterPro" id="IPR003495">
    <property type="entry name" value="CobW/HypB/UreG_nucleotide-bd"/>
</dbReference>
<dbReference type="Proteomes" id="UP000826146">
    <property type="component" value="Chromosome"/>
</dbReference>
<dbReference type="EMBL" id="AP024819">
    <property type="protein sequence ID" value="BCZ19365.1"/>
    <property type="molecule type" value="Genomic_DNA"/>
</dbReference>
<dbReference type="Pfam" id="PF07683">
    <property type="entry name" value="CobW_C"/>
    <property type="match status" value="1"/>
</dbReference>
<evidence type="ECO:0000313" key="9">
    <source>
        <dbReference type="Proteomes" id="UP000826146"/>
    </source>
</evidence>
<gene>
    <name evidence="8" type="ORF">NHP190012_10070</name>
</gene>
<comment type="catalytic activity">
    <reaction evidence="6">
        <text>GTP + H2O = GDP + phosphate + H(+)</text>
        <dbReference type="Rhea" id="RHEA:19669"/>
        <dbReference type="ChEBI" id="CHEBI:15377"/>
        <dbReference type="ChEBI" id="CHEBI:15378"/>
        <dbReference type="ChEBI" id="CHEBI:37565"/>
        <dbReference type="ChEBI" id="CHEBI:43474"/>
        <dbReference type="ChEBI" id="CHEBI:58189"/>
    </reaction>
    <physiologicalReaction direction="left-to-right" evidence="6">
        <dbReference type="Rhea" id="RHEA:19670"/>
    </physiologicalReaction>
</comment>
<evidence type="ECO:0000256" key="6">
    <source>
        <dbReference type="ARBA" id="ARBA00049117"/>
    </source>
</evidence>
<keyword evidence="2" id="KW-0378">Hydrolase</keyword>
<evidence type="ECO:0000256" key="4">
    <source>
        <dbReference type="ARBA" id="ARBA00034320"/>
    </source>
</evidence>
<comment type="similarity">
    <text evidence="4">Belongs to the SIMIBI class G3E GTPase family. ZNG1 subfamily.</text>
</comment>
<evidence type="ECO:0000313" key="8">
    <source>
        <dbReference type="EMBL" id="BCZ19365.1"/>
    </source>
</evidence>
<dbReference type="Pfam" id="PF02492">
    <property type="entry name" value="cobW"/>
    <property type="match status" value="1"/>
</dbReference>
<dbReference type="GO" id="GO:0005524">
    <property type="term" value="F:ATP binding"/>
    <property type="evidence" value="ECO:0007669"/>
    <property type="project" value="UniProtKB-KW"/>
</dbReference>